<feature type="domain" description="ABC3 transporter permease C-terminal" evidence="7">
    <location>
        <begin position="289"/>
        <end position="418"/>
    </location>
</feature>
<reference evidence="11 12" key="1">
    <citation type="submission" date="2016-10" db="EMBL/GenBank/DDBJ databases">
        <authorList>
            <person name="de Groot N.N."/>
        </authorList>
    </citation>
    <scope>NUCLEOTIDE SEQUENCE [LARGE SCALE GENOMIC DNA]</scope>
    <source>
        <strain evidence="10 12">NLAE-zl-C202</strain>
        <strain evidence="9 11">NLAE-zl-G339</strain>
    </source>
</reference>
<evidence type="ECO:0000313" key="10">
    <source>
        <dbReference type="EMBL" id="SFN72253.1"/>
    </source>
</evidence>
<evidence type="ECO:0000256" key="6">
    <source>
        <dbReference type="SAM" id="Phobius"/>
    </source>
</evidence>
<name>A0A174BRM4_9BACE</name>
<proteinExistence type="predicted"/>
<evidence type="ECO:0000256" key="4">
    <source>
        <dbReference type="ARBA" id="ARBA00022989"/>
    </source>
</evidence>
<dbReference type="Pfam" id="PF12704">
    <property type="entry name" value="MacB_PCD"/>
    <property type="match status" value="1"/>
</dbReference>
<dbReference type="Proteomes" id="UP000183766">
    <property type="component" value="Unassembled WGS sequence"/>
</dbReference>
<evidence type="ECO:0000256" key="5">
    <source>
        <dbReference type="ARBA" id="ARBA00023136"/>
    </source>
</evidence>
<keyword evidence="5 6" id="KW-0472">Membrane</keyword>
<dbReference type="Pfam" id="PF02687">
    <property type="entry name" value="FtsX"/>
    <property type="match status" value="1"/>
</dbReference>
<evidence type="ECO:0000313" key="11">
    <source>
        <dbReference type="Proteomes" id="UP000183040"/>
    </source>
</evidence>
<dbReference type="RefSeq" id="WP_022200180.1">
    <property type="nucleotide sequence ID" value="NZ_CP045612.1"/>
</dbReference>
<dbReference type="EMBL" id="FNRP01000005">
    <property type="protein sequence ID" value="SEA35516.1"/>
    <property type="molecule type" value="Genomic_DNA"/>
</dbReference>
<feature type="domain" description="MacB-like periplasmic core" evidence="8">
    <location>
        <begin position="21"/>
        <end position="244"/>
    </location>
</feature>
<dbReference type="PANTHER" id="PTHR30572:SF18">
    <property type="entry name" value="ABC-TYPE MACROLIDE FAMILY EXPORT SYSTEM PERMEASE COMPONENT 2"/>
    <property type="match status" value="1"/>
</dbReference>
<dbReference type="InterPro" id="IPR025857">
    <property type="entry name" value="MacB_PCD"/>
</dbReference>
<keyword evidence="4 6" id="KW-1133">Transmembrane helix</keyword>
<dbReference type="GO" id="GO:0005886">
    <property type="term" value="C:plasma membrane"/>
    <property type="evidence" value="ECO:0007669"/>
    <property type="project" value="UniProtKB-SubCell"/>
</dbReference>
<evidence type="ECO:0000256" key="2">
    <source>
        <dbReference type="ARBA" id="ARBA00022475"/>
    </source>
</evidence>
<protein>
    <submittedName>
        <fullName evidence="9">Putative ABC transport system permease protein</fullName>
    </submittedName>
</protein>
<evidence type="ECO:0000256" key="3">
    <source>
        <dbReference type="ARBA" id="ARBA00022692"/>
    </source>
</evidence>
<feature type="transmembrane region" description="Helical" evidence="6">
    <location>
        <begin position="288"/>
        <end position="308"/>
    </location>
</feature>
<dbReference type="PANTHER" id="PTHR30572">
    <property type="entry name" value="MEMBRANE COMPONENT OF TRANSPORTER-RELATED"/>
    <property type="match status" value="1"/>
</dbReference>
<comment type="subcellular location">
    <subcellularLocation>
        <location evidence="1">Cell membrane</location>
        <topology evidence="1">Multi-pass membrane protein</topology>
    </subcellularLocation>
</comment>
<evidence type="ECO:0000259" key="8">
    <source>
        <dbReference type="Pfam" id="PF12704"/>
    </source>
</evidence>
<keyword evidence="2" id="KW-1003">Cell membrane</keyword>
<accession>A0A174BRM4</accession>
<gene>
    <name evidence="9" type="ORF">SAMN04487924_10570</name>
    <name evidence="10" type="ORF">SAMN05216250_14416</name>
</gene>
<evidence type="ECO:0000259" key="7">
    <source>
        <dbReference type="Pfam" id="PF02687"/>
    </source>
</evidence>
<feature type="transmembrane region" description="Helical" evidence="6">
    <location>
        <begin position="385"/>
        <end position="408"/>
    </location>
</feature>
<dbReference type="InterPro" id="IPR050250">
    <property type="entry name" value="Macrolide_Exporter_MacB"/>
</dbReference>
<feature type="transmembrane region" description="Helical" evidence="6">
    <location>
        <begin position="340"/>
        <end position="365"/>
    </location>
</feature>
<evidence type="ECO:0000256" key="1">
    <source>
        <dbReference type="ARBA" id="ARBA00004651"/>
    </source>
</evidence>
<organism evidence="9 11">
    <name type="scientific">Bacteroides xylanisolvens</name>
    <dbReference type="NCBI Taxonomy" id="371601"/>
    <lineage>
        <taxon>Bacteria</taxon>
        <taxon>Pseudomonadati</taxon>
        <taxon>Bacteroidota</taxon>
        <taxon>Bacteroidia</taxon>
        <taxon>Bacteroidales</taxon>
        <taxon>Bacteroidaceae</taxon>
        <taxon>Bacteroides</taxon>
    </lineage>
</organism>
<feature type="transmembrane region" description="Helical" evidence="6">
    <location>
        <begin position="21"/>
        <end position="41"/>
    </location>
</feature>
<dbReference type="AlphaFoldDB" id="A0A174BRM4"/>
<evidence type="ECO:0000313" key="12">
    <source>
        <dbReference type="Proteomes" id="UP000183766"/>
    </source>
</evidence>
<evidence type="ECO:0000313" key="9">
    <source>
        <dbReference type="EMBL" id="SEA35516.1"/>
    </source>
</evidence>
<dbReference type="GO" id="GO:0022857">
    <property type="term" value="F:transmembrane transporter activity"/>
    <property type="evidence" value="ECO:0007669"/>
    <property type="project" value="TreeGrafter"/>
</dbReference>
<dbReference type="Proteomes" id="UP000183040">
    <property type="component" value="Unassembled WGS sequence"/>
</dbReference>
<dbReference type="InterPro" id="IPR003838">
    <property type="entry name" value="ABC3_permease_C"/>
</dbReference>
<dbReference type="EMBL" id="FOUM01000044">
    <property type="protein sequence ID" value="SFN72253.1"/>
    <property type="molecule type" value="Genomic_DNA"/>
</dbReference>
<keyword evidence="3 6" id="KW-0812">Transmembrane</keyword>
<sequence length="425" mass="47919">MWKQYIKQALYQLKENRLISIVCMVGTALAICMIMVIVLTLQIRIKDCVPEVNRSRSLYVKAMTSRHKEQHNNAASSQMSVTTARECFKTLTIPEAVTITSVNNKMRASLPGGGRMSVDEMETDEAFWQVFCFEFLCGKPYTKADFESGLSKAVVSASVARHLFGTTDVVGRTIQLNKADYTITGVVKDVSKLATASYAQVWIPYTSTDLASFSWRENLMGPMRAVILARSSDDFPAIRAEVEKYRQVYNSKLKDMELIYRGQPDTQFAYLYRHWGTDLDMKHIVRRFILIIVILLLVPAINLSSMTLSRMRKRMTEIGVRKAFGATANELFRQVFWENLILTLLAGVLGLILSYSATFLLNSFLFDNSENAGLAGETSLSTDMLFSPLTFLVAFCFCLLLNLLSAGIPAWRVSRMNIVDAINQR</sequence>